<accession>A0A843W9F2</accession>
<name>A0A843W9F2_COLES</name>
<gene>
    <name evidence="1" type="ORF">Taro_033595</name>
</gene>
<comment type="caution">
    <text evidence="1">The sequence shown here is derived from an EMBL/GenBank/DDBJ whole genome shotgun (WGS) entry which is preliminary data.</text>
</comment>
<protein>
    <submittedName>
        <fullName evidence="1">Uncharacterized protein</fullName>
    </submittedName>
</protein>
<reference evidence="1" key="1">
    <citation type="submission" date="2017-07" db="EMBL/GenBank/DDBJ databases">
        <title>Taro Niue Genome Assembly and Annotation.</title>
        <authorList>
            <person name="Atibalentja N."/>
            <person name="Keating K."/>
            <person name="Fields C.J."/>
        </authorList>
    </citation>
    <scope>NUCLEOTIDE SEQUENCE</scope>
    <source>
        <strain evidence="1">Niue_2</strain>
        <tissue evidence="1">Leaf</tissue>
    </source>
</reference>
<evidence type="ECO:0000313" key="1">
    <source>
        <dbReference type="EMBL" id="MQM00844.1"/>
    </source>
</evidence>
<dbReference type="Proteomes" id="UP000652761">
    <property type="component" value="Unassembled WGS sequence"/>
</dbReference>
<proteinExistence type="predicted"/>
<evidence type="ECO:0000313" key="2">
    <source>
        <dbReference type="Proteomes" id="UP000652761"/>
    </source>
</evidence>
<dbReference type="AlphaFoldDB" id="A0A843W9F2"/>
<dbReference type="EMBL" id="NMUH01002575">
    <property type="protein sequence ID" value="MQM00844.1"/>
    <property type="molecule type" value="Genomic_DNA"/>
</dbReference>
<organism evidence="1 2">
    <name type="scientific">Colocasia esculenta</name>
    <name type="common">Wild taro</name>
    <name type="synonym">Arum esculentum</name>
    <dbReference type="NCBI Taxonomy" id="4460"/>
    <lineage>
        <taxon>Eukaryota</taxon>
        <taxon>Viridiplantae</taxon>
        <taxon>Streptophyta</taxon>
        <taxon>Embryophyta</taxon>
        <taxon>Tracheophyta</taxon>
        <taxon>Spermatophyta</taxon>
        <taxon>Magnoliopsida</taxon>
        <taxon>Liliopsida</taxon>
        <taxon>Araceae</taxon>
        <taxon>Aroideae</taxon>
        <taxon>Colocasieae</taxon>
        <taxon>Colocasia</taxon>
    </lineage>
</organism>
<sequence>MWRIKDHEKEVTSMDRCGNDRSTAYRMELKTTAKGEIDYATLAFPVQVHTIERVIWDVNMNARAVVGASSGRTFLWRYIYPT</sequence>
<keyword evidence="2" id="KW-1185">Reference proteome</keyword>